<reference evidence="6 7" key="1">
    <citation type="journal article" date="2015" name="Nature">
        <title>rRNA introns, odd ribosomes, and small enigmatic genomes across a large radiation of phyla.</title>
        <authorList>
            <person name="Brown C.T."/>
            <person name="Hug L.A."/>
            <person name="Thomas B.C."/>
            <person name="Sharon I."/>
            <person name="Castelle C.J."/>
            <person name="Singh A."/>
            <person name="Wilkins M.J."/>
            <person name="Williams K.H."/>
            <person name="Banfield J.F."/>
        </authorList>
    </citation>
    <scope>NUCLEOTIDE SEQUENCE [LARGE SCALE GENOMIC DNA]</scope>
</reference>
<accession>A0A0G0BB36</accession>
<sequence length="90" mass="10290">MEKGNVVSGSFFILRYIKQDIPSYAFVAPKKVAKTAVRRNSLRRKGYNILRSYDLKSCAGIFFYKKEALVASPIEAKKDIEFILKKAKII</sequence>
<evidence type="ECO:0000256" key="3">
    <source>
        <dbReference type="ARBA" id="ARBA00022759"/>
    </source>
</evidence>
<protein>
    <submittedName>
        <fullName evidence="6">Uncharacterized protein</fullName>
    </submittedName>
</protein>
<proteinExistence type="predicted"/>
<keyword evidence="2" id="KW-0540">Nuclease</keyword>
<dbReference type="Proteomes" id="UP000034952">
    <property type="component" value="Unassembled WGS sequence"/>
</dbReference>
<keyword evidence="1" id="KW-0819">tRNA processing</keyword>
<dbReference type="InterPro" id="IPR020568">
    <property type="entry name" value="Ribosomal_Su5_D2-typ_SF"/>
</dbReference>
<dbReference type="AlphaFoldDB" id="A0A0G0BB36"/>
<gene>
    <name evidence="6" type="ORF">UR64_C0004G0019</name>
</gene>
<organism evidence="6 7">
    <name type="scientific">Candidatus Nomurabacteria bacterium GW2011_GWE1_35_16</name>
    <dbReference type="NCBI Taxonomy" id="1618761"/>
    <lineage>
        <taxon>Bacteria</taxon>
        <taxon>Candidatus Nomuraibacteriota</taxon>
    </lineage>
</organism>
<dbReference type="SUPFAM" id="SSF54211">
    <property type="entry name" value="Ribosomal protein S5 domain 2-like"/>
    <property type="match status" value="1"/>
</dbReference>
<dbReference type="EMBL" id="LBPY01000004">
    <property type="protein sequence ID" value="KKP66638.1"/>
    <property type="molecule type" value="Genomic_DNA"/>
</dbReference>
<keyword evidence="4" id="KW-0378">Hydrolase</keyword>
<keyword evidence="5" id="KW-0694">RNA-binding</keyword>
<dbReference type="GO" id="GO:0000049">
    <property type="term" value="F:tRNA binding"/>
    <property type="evidence" value="ECO:0007669"/>
    <property type="project" value="InterPro"/>
</dbReference>
<comment type="caution">
    <text evidence="6">The sequence shown here is derived from an EMBL/GenBank/DDBJ whole genome shotgun (WGS) entry which is preliminary data.</text>
</comment>
<keyword evidence="3" id="KW-0255">Endonuclease</keyword>
<evidence type="ECO:0000313" key="6">
    <source>
        <dbReference type="EMBL" id="KKP66638.1"/>
    </source>
</evidence>
<name>A0A0G0BB36_9BACT</name>
<dbReference type="GO" id="GO:0008033">
    <property type="term" value="P:tRNA processing"/>
    <property type="evidence" value="ECO:0007669"/>
    <property type="project" value="UniProtKB-KW"/>
</dbReference>
<evidence type="ECO:0000256" key="1">
    <source>
        <dbReference type="ARBA" id="ARBA00022694"/>
    </source>
</evidence>
<dbReference type="InterPro" id="IPR014721">
    <property type="entry name" value="Ribsml_uS5_D2-typ_fold_subgr"/>
</dbReference>
<dbReference type="Pfam" id="PF00825">
    <property type="entry name" value="Ribonuclease_P"/>
    <property type="match status" value="1"/>
</dbReference>
<evidence type="ECO:0000256" key="5">
    <source>
        <dbReference type="ARBA" id="ARBA00022884"/>
    </source>
</evidence>
<evidence type="ECO:0000256" key="4">
    <source>
        <dbReference type="ARBA" id="ARBA00022801"/>
    </source>
</evidence>
<dbReference type="GO" id="GO:0004526">
    <property type="term" value="F:ribonuclease P activity"/>
    <property type="evidence" value="ECO:0007669"/>
    <property type="project" value="InterPro"/>
</dbReference>
<evidence type="ECO:0000313" key="7">
    <source>
        <dbReference type="Proteomes" id="UP000034952"/>
    </source>
</evidence>
<evidence type="ECO:0000256" key="2">
    <source>
        <dbReference type="ARBA" id="ARBA00022722"/>
    </source>
</evidence>
<dbReference type="InterPro" id="IPR000100">
    <property type="entry name" value="RNase_P"/>
</dbReference>
<dbReference type="Gene3D" id="3.30.230.10">
    <property type="match status" value="1"/>
</dbReference>